<evidence type="ECO:0000256" key="10">
    <source>
        <dbReference type="ARBA" id="ARBA00023098"/>
    </source>
</evidence>
<keyword evidence="4" id="KW-1003">Cell membrane</keyword>
<dbReference type="Proteomes" id="UP001241092">
    <property type="component" value="Chromosome"/>
</dbReference>
<keyword evidence="12" id="KW-0966">Cell projection</keyword>
<dbReference type="AlphaFoldDB" id="A0AAI8XNW9"/>
<evidence type="ECO:0000256" key="2">
    <source>
        <dbReference type="ARBA" id="ARBA00004496"/>
    </source>
</evidence>
<evidence type="ECO:0000256" key="12">
    <source>
        <dbReference type="ARBA" id="ARBA00023273"/>
    </source>
</evidence>
<evidence type="ECO:0000256" key="13">
    <source>
        <dbReference type="ARBA" id="ARBA00035852"/>
    </source>
</evidence>
<keyword evidence="10" id="KW-0443">Lipid metabolism</keyword>
<keyword evidence="6" id="KW-0053">Apoptosis</keyword>
<evidence type="ECO:0000256" key="21">
    <source>
        <dbReference type="ARBA" id="ARBA00047969"/>
    </source>
</evidence>
<evidence type="ECO:0000256" key="23">
    <source>
        <dbReference type="ARBA" id="ARBA00048180"/>
    </source>
</evidence>
<gene>
    <name evidence="25" type="ORF">hbim_06086</name>
</gene>
<dbReference type="PANTHER" id="PTHR12418">
    <property type="entry name" value="ACYL-COENZYME A THIOESTERASE THEM4"/>
    <property type="match status" value="1"/>
</dbReference>
<name>A0AAI8XNW9_MYCME</name>
<evidence type="ECO:0000256" key="5">
    <source>
        <dbReference type="ARBA" id="ARBA00022490"/>
    </source>
</evidence>
<dbReference type="InterPro" id="IPR052365">
    <property type="entry name" value="THEM4/THEM5_acyl-CoA_thioest"/>
</dbReference>
<dbReference type="EMBL" id="AP027452">
    <property type="protein sequence ID" value="BDY32124.1"/>
    <property type="molecule type" value="Genomic_DNA"/>
</dbReference>
<sequence length="209" mass="22212">MPGYTHLEGLTSADIARLRATYAPLAESVRHLIDATIRSEVDADEVAAVKADIDRATARLRAKQIDGPFGVRFTSDGDRLPWGNPAIGLRNPIAPPLVMVKDPDGAIHTDFHLGAAYEGPPGHVHGGIVAMVLDHVLGEVAASDPDSPRFTGTLTIRYLRATPLGALHAEGRITRTDGIKAFASGQVSDADGVTAEAEGVFILPKWARR</sequence>
<dbReference type="PANTHER" id="PTHR12418:SF19">
    <property type="entry name" value="ACYL-COENZYME A THIOESTERASE THEM4"/>
    <property type="match status" value="1"/>
</dbReference>
<evidence type="ECO:0000256" key="3">
    <source>
        <dbReference type="ARBA" id="ARBA00004632"/>
    </source>
</evidence>
<comment type="similarity">
    <text evidence="15">Belongs to the THEM4/THEM5 thioesterase family.</text>
</comment>
<evidence type="ECO:0000259" key="24">
    <source>
        <dbReference type="Pfam" id="PF03061"/>
    </source>
</evidence>
<reference evidence="25" key="1">
    <citation type="submission" date="2023-03" db="EMBL/GenBank/DDBJ databases">
        <title>Draft genome sequence of a Mycolicibacterium mageritense strain H4_3_1 isolated from a hybrid biological-inorganic system reactor.</title>
        <authorList>
            <person name="Feng X."/>
            <person name="Kazama D."/>
            <person name="Sato K."/>
            <person name="Kobayashi H."/>
        </authorList>
    </citation>
    <scope>NUCLEOTIDE SEQUENCE</scope>
    <source>
        <strain evidence="25">H4_3_1</strain>
    </source>
</reference>
<dbReference type="InterPro" id="IPR006683">
    <property type="entry name" value="Thioestr_dom"/>
</dbReference>
<dbReference type="GO" id="GO:0016020">
    <property type="term" value="C:membrane"/>
    <property type="evidence" value="ECO:0007669"/>
    <property type="project" value="UniProtKB-SubCell"/>
</dbReference>
<keyword evidence="9" id="KW-0809">Transit peptide</keyword>
<comment type="subcellular location">
    <subcellularLocation>
        <location evidence="3">Cell projection</location>
        <location evidence="3">Ruffle membrane</location>
    </subcellularLocation>
    <subcellularLocation>
        <location evidence="2">Cytoplasm</location>
    </subcellularLocation>
    <subcellularLocation>
        <location evidence="1">Membrane</location>
        <topology evidence="1">Peripheral membrane protein</topology>
    </subcellularLocation>
</comment>
<dbReference type="SUPFAM" id="SSF54637">
    <property type="entry name" value="Thioesterase/thiol ester dehydrase-isomerase"/>
    <property type="match status" value="1"/>
</dbReference>
<feature type="domain" description="Thioesterase" evidence="24">
    <location>
        <begin position="122"/>
        <end position="194"/>
    </location>
</feature>
<comment type="catalytic activity">
    <reaction evidence="21">
        <text>decanoyl-CoA + H2O = decanoate + CoA + H(+)</text>
        <dbReference type="Rhea" id="RHEA:40059"/>
        <dbReference type="ChEBI" id="CHEBI:15377"/>
        <dbReference type="ChEBI" id="CHEBI:15378"/>
        <dbReference type="ChEBI" id="CHEBI:27689"/>
        <dbReference type="ChEBI" id="CHEBI:57287"/>
        <dbReference type="ChEBI" id="CHEBI:61430"/>
    </reaction>
    <physiologicalReaction direction="left-to-right" evidence="21">
        <dbReference type="Rhea" id="RHEA:40060"/>
    </physiologicalReaction>
</comment>
<dbReference type="Gene3D" id="3.10.129.10">
    <property type="entry name" value="Hotdog Thioesterase"/>
    <property type="match status" value="1"/>
</dbReference>
<evidence type="ECO:0000256" key="20">
    <source>
        <dbReference type="ARBA" id="ARBA00047734"/>
    </source>
</evidence>
<comment type="catalytic activity">
    <reaction evidence="13">
        <text>(5Z,8Z,11Z,14Z)-eicosatetraenoyl-CoA + H2O = (5Z,8Z,11Z,14Z)-eicosatetraenoate + CoA + H(+)</text>
        <dbReference type="Rhea" id="RHEA:40151"/>
        <dbReference type="ChEBI" id="CHEBI:15377"/>
        <dbReference type="ChEBI" id="CHEBI:15378"/>
        <dbReference type="ChEBI" id="CHEBI:32395"/>
        <dbReference type="ChEBI" id="CHEBI:57287"/>
        <dbReference type="ChEBI" id="CHEBI:57368"/>
    </reaction>
    <physiologicalReaction direction="left-to-right" evidence="13">
        <dbReference type="Rhea" id="RHEA:40152"/>
    </physiologicalReaction>
</comment>
<dbReference type="GO" id="GO:0005737">
    <property type="term" value="C:cytoplasm"/>
    <property type="evidence" value="ECO:0007669"/>
    <property type="project" value="UniProtKB-SubCell"/>
</dbReference>
<evidence type="ECO:0000256" key="22">
    <source>
        <dbReference type="ARBA" id="ARBA00048074"/>
    </source>
</evidence>
<evidence type="ECO:0000256" key="8">
    <source>
        <dbReference type="ARBA" id="ARBA00022832"/>
    </source>
</evidence>
<dbReference type="RefSeq" id="WP_073910998.1">
    <property type="nucleotide sequence ID" value="NZ_AP027452.1"/>
</dbReference>
<evidence type="ECO:0000256" key="16">
    <source>
        <dbReference type="ARBA" id="ARBA00038848"/>
    </source>
</evidence>
<comment type="catalytic activity">
    <reaction evidence="19">
        <text>octanoyl-CoA + H2O = octanoate + CoA + H(+)</text>
        <dbReference type="Rhea" id="RHEA:30143"/>
        <dbReference type="ChEBI" id="CHEBI:15377"/>
        <dbReference type="ChEBI" id="CHEBI:15378"/>
        <dbReference type="ChEBI" id="CHEBI:25646"/>
        <dbReference type="ChEBI" id="CHEBI:57287"/>
        <dbReference type="ChEBI" id="CHEBI:57386"/>
    </reaction>
    <physiologicalReaction direction="left-to-right" evidence="19">
        <dbReference type="Rhea" id="RHEA:30144"/>
    </physiologicalReaction>
</comment>
<evidence type="ECO:0000313" key="25">
    <source>
        <dbReference type="EMBL" id="BDY32124.1"/>
    </source>
</evidence>
<protein>
    <recommendedName>
        <fullName evidence="17">Acyl-coenzyme A thioesterase THEM4</fullName>
        <ecNumber evidence="16">3.1.2.2</ecNumber>
    </recommendedName>
    <alternativeName>
        <fullName evidence="18">Thioesterase superfamily member 4</fullName>
    </alternativeName>
</protein>
<evidence type="ECO:0000256" key="4">
    <source>
        <dbReference type="ARBA" id="ARBA00022475"/>
    </source>
</evidence>
<evidence type="ECO:0000256" key="19">
    <source>
        <dbReference type="ARBA" id="ARBA00047588"/>
    </source>
</evidence>
<proteinExistence type="inferred from homology"/>
<accession>A0AAI8XNW9</accession>
<evidence type="ECO:0000256" key="1">
    <source>
        <dbReference type="ARBA" id="ARBA00004170"/>
    </source>
</evidence>
<evidence type="ECO:0000256" key="15">
    <source>
        <dbReference type="ARBA" id="ARBA00038456"/>
    </source>
</evidence>
<evidence type="ECO:0000256" key="14">
    <source>
        <dbReference type="ARBA" id="ARBA00037002"/>
    </source>
</evidence>
<comment type="catalytic activity">
    <reaction evidence="23">
        <text>tetradecanoyl-CoA + H2O = tetradecanoate + CoA + H(+)</text>
        <dbReference type="Rhea" id="RHEA:40119"/>
        <dbReference type="ChEBI" id="CHEBI:15377"/>
        <dbReference type="ChEBI" id="CHEBI:15378"/>
        <dbReference type="ChEBI" id="CHEBI:30807"/>
        <dbReference type="ChEBI" id="CHEBI:57287"/>
        <dbReference type="ChEBI" id="CHEBI:57385"/>
    </reaction>
    <physiologicalReaction direction="left-to-right" evidence="23">
        <dbReference type="Rhea" id="RHEA:40120"/>
    </physiologicalReaction>
</comment>
<comment type="catalytic activity">
    <reaction evidence="22">
        <text>dodecanoyl-CoA + H2O = dodecanoate + CoA + H(+)</text>
        <dbReference type="Rhea" id="RHEA:30135"/>
        <dbReference type="ChEBI" id="CHEBI:15377"/>
        <dbReference type="ChEBI" id="CHEBI:15378"/>
        <dbReference type="ChEBI" id="CHEBI:18262"/>
        <dbReference type="ChEBI" id="CHEBI:57287"/>
        <dbReference type="ChEBI" id="CHEBI:57375"/>
    </reaction>
    <physiologicalReaction direction="left-to-right" evidence="22">
        <dbReference type="Rhea" id="RHEA:30136"/>
    </physiologicalReaction>
</comment>
<evidence type="ECO:0000313" key="26">
    <source>
        <dbReference type="Proteomes" id="UP001241092"/>
    </source>
</evidence>
<dbReference type="GO" id="GO:0006631">
    <property type="term" value="P:fatty acid metabolic process"/>
    <property type="evidence" value="ECO:0007669"/>
    <property type="project" value="UniProtKB-KW"/>
</dbReference>
<dbReference type="CDD" id="cd03443">
    <property type="entry name" value="PaaI_thioesterase"/>
    <property type="match status" value="1"/>
</dbReference>
<evidence type="ECO:0000256" key="7">
    <source>
        <dbReference type="ARBA" id="ARBA00022801"/>
    </source>
</evidence>
<keyword evidence="7" id="KW-0378">Hydrolase</keyword>
<keyword evidence="11" id="KW-0472">Membrane</keyword>
<dbReference type="EC" id="3.1.2.2" evidence="16"/>
<evidence type="ECO:0000256" key="17">
    <source>
        <dbReference type="ARBA" id="ARBA00040123"/>
    </source>
</evidence>
<evidence type="ECO:0000256" key="6">
    <source>
        <dbReference type="ARBA" id="ARBA00022703"/>
    </source>
</evidence>
<evidence type="ECO:0000256" key="11">
    <source>
        <dbReference type="ARBA" id="ARBA00023136"/>
    </source>
</evidence>
<keyword evidence="5" id="KW-0963">Cytoplasm</keyword>
<evidence type="ECO:0000256" key="9">
    <source>
        <dbReference type="ARBA" id="ARBA00022946"/>
    </source>
</evidence>
<dbReference type="Pfam" id="PF03061">
    <property type="entry name" value="4HBT"/>
    <property type="match status" value="1"/>
</dbReference>
<keyword evidence="8" id="KW-0276">Fatty acid metabolism</keyword>
<comment type="catalytic activity">
    <reaction evidence="14">
        <text>(9Z)-octadecenoyl-CoA + H2O = (9Z)-octadecenoate + CoA + H(+)</text>
        <dbReference type="Rhea" id="RHEA:40139"/>
        <dbReference type="ChEBI" id="CHEBI:15377"/>
        <dbReference type="ChEBI" id="CHEBI:15378"/>
        <dbReference type="ChEBI" id="CHEBI:30823"/>
        <dbReference type="ChEBI" id="CHEBI:57287"/>
        <dbReference type="ChEBI" id="CHEBI:57387"/>
    </reaction>
    <physiologicalReaction direction="left-to-right" evidence="14">
        <dbReference type="Rhea" id="RHEA:40140"/>
    </physiologicalReaction>
</comment>
<comment type="catalytic activity">
    <reaction evidence="20">
        <text>hexadecanoyl-CoA + H2O = hexadecanoate + CoA + H(+)</text>
        <dbReference type="Rhea" id="RHEA:16645"/>
        <dbReference type="ChEBI" id="CHEBI:7896"/>
        <dbReference type="ChEBI" id="CHEBI:15377"/>
        <dbReference type="ChEBI" id="CHEBI:15378"/>
        <dbReference type="ChEBI" id="CHEBI:57287"/>
        <dbReference type="ChEBI" id="CHEBI:57379"/>
        <dbReference type="EC" id="3.1.2.2"/>
    </reaction>
    <physiologicalReaction direction="left-to-right" evidence="20">
        <dbReference type="Rhea" id="RHEA:16646"/>
    </physiologicalReaction>
</comment>
<dbReference type="GO" id="GO:0016787">
    <property type="term" value="F:hydrolase activity"/>
    <property type="evidence" value="ECO:0007669"/>
    <property type="project" value="UniProtKB-KW"/>
</dbReference>
<evidence type="ECO:0000256" key="18">
    <source>
        <dbReference type="ARBA" id="ARBA00043210"/>
    </source>
</evidence>
<dbReference type="InterPro" id="IPR029069">
    <property type="entry name" value="HotDog_dom_sf"/>
</dbReference>
<organism evidence="25 26">
    <name type="scientific">Mycolicibacterium mageritense</name>
    <name type="common">Mycobacterium mageritense</name>
    <dbReference type="NCBI Taxonomy" id="53462"/>
    <lineage>
        <taxon>Bacteria</taxon>
        <taxon>Bacillati</taxon>
        <taxon>Actinomycetota</taxon>
        <taxon>Actinomycetes</taxon>
        <taxon>Mycobacteriales</taxon>
        <taxon>Mycobacteriaceae</taxon>
        <taxon>Mycolicibacterium</taxon>
    </lineage>
</organism>